<reference evidence="1 2" key="1">
    <citation type="submission" date="2023-03" db="EMBL/GenBank/DDBJ databases">
        <title>Genome insight into feeding habits of ladybird beetles.</title>
        <authorList>
            <person name="Li H.-S."/>
            <person name="Huang Y.-H."/>
            <person name="Pang H."/>
        </authorList>
    </citation>
    <scope>NUCLEOTIDE SEQUENCE [LARGE SCALE GENOMIC DNA]</scope>
    <source>
        <strain evidence="1">SYSU_2023b</strain>
        <tissue evidence="1">Whole body</tissue>
    </source>
</reference>
<evidence type="ECO:0000313" key="1">
    <source>
        <dbReference type="EMBL" id="KAK9878348.1"/>
    </source>
</evidence>
<evidence type="ECO:0000313" key="2">
    <source>
        <dbReference type="Proteomes" id="UP001431783"/>
    </source>
</evidence>
<organism evidence="1 2">
    <name type="scientific">Henosepilachna vigintioctopunctata</name>
    <dbReference type="NCBI Taxonomy" id="420089"/>
    <lineage>
        <taxon>Eukaryota</taxon>
        <taxon>Metazoa</taxon>
        <taxon>Ecdysozoa</taxon>
        <taxon>Arthropoda</taxon>
        <taxon>Hexapoda</taxon>
        <taxon>Insecta</taxon>
        <taxon>Pterygota</taxon>
        <taxon>Neoptera</taxon>
        <taxon>Endopterygota</taxon>
        <taxon>Coleoptera</taxon>
        <taxon>Polyphaga</taxon>
        <taxon>Cucujiformia</taxon>
        <taxon>Coccinelloidea</taxon>
        <taxon>Coccinellidae</taxon>
        <taxon>Epilachninae</taxon>
        <taxon>Epilachnini</taxon>
        <taxon>Henosepilachna</taxon>
    </lineage>
</organism>
<dbReference type="Proteomes" id="UP001431783">
    <property type="component" value="Unassembled WGS sequence"/>
</dbReference>
<protein>
    <submittedName>
        <fullName evidence="1">Uncharacterized protein</fullName>
    </submittedName>
</protein>
<accession>A0AAW1U6Z9</accession>
<dbReference type="EMBL" id="JARQZJ010000047">
    <property type="protein sequence ID" value="KAK9878348.1"/>
    <property type="molecule type" value="Genomic_DNA"/>
</dbReference>
<dbReference type="AlphaFoldDB" id="A0AAW1U6Z9"/>
<comment type="caution">
    <text evidence="1">The sequence shown here is derived from an EMBL/GenBank/DDBJ whole genome shotgun (WGS) entry which is preliminary data.</text>
</comment>
<proteinExistence type="predicted"/>
<gene>
    <name evidence="1" type="ORF">WA026_021650</name>
</gene>
<name>A0AAW1U6Z9_9CUCU</name>
<sequence>MCGSSGPLFRMCSALKPVCRSNIWPSSSRCWENWEKPVDRWLRNLVCSRIRMPKLRKVRPMYSAEHVAQLS</sequence>
<keyword evidence="2" id="KW-1185">Reference proteome</keyword>